<organism evidence="2">
    <name type="scientific">Aegilops tauschii</name>
    <name type="common">Tausch's goatgrass</name>
    <name type="synonym">Aegilops squarrosa</name>
    <dbReference type="NCBI Taxonomy" id="37682"/>
    <lineage>
        <taxon>Eukaryota</taxon>
        <taxon>Viridiplantae</taxon>
        <taxon>Streptophyta</taxon>
        <taxon>Embryophyta</taxon>
        <taxon>Tracheophyta</taxon>
        <taxon>Spermatophyta</taxon>
        <taxon>Magnoliopsida</taxon>
        <taxon>Liliopsida</taxon>
        <taxon>Poales</taxon>
        <taxon>Poaceae</taxon>
        <taxon>BOP clade</taxon>
        <taxon>Pooideae</taxon>
        <taxon>Triticodae</taxon>
        <taxon>Triticeae</taxon>
        <taxon>Triticinae</taxon>
        <taxon>Aegilops</taxon>
    </lineage>
</organism>
<name>R7W5G4_AEGTA</name>
<dbReference type="EnsemblPlants" id="EMT15976">
    <property type="protein sequence ID" value="EMT15976"/>
    <property type="gene ID" value="F775_33263"/>
</dbReference>
<dbReference type="AlphaFoldDB" id="R7W5G4"/>
<protein>
    <submittedName>
        <fullName evidence="2">Uncharacterized protein</fullName>
    </submittedName>
</protein>
<accession>R7W5G4</accession>
<reference evidence="2" key="1">
    <citation type="submission" date="2015-06" db="UniProtKB">
        <authorList>
            <consortium name="EnsemblPlants"/>
        </authorList>
    </citation>
    <scope>IDENTIFICATION</scope>
</reference>
<evidence type="ECO:0000313" key="2">
    <source>
        <dbReference type="EnsemblPlants" id="EMT15976"/>
    </source>
</evidence>
<evidence type="ECO:0000256" key="1">
    <source>
        <dbReference type="SAM" id="MobiDB-lite"/>
    </source>
</evidence>
<proteinExistence type="predicted"/>
<sequence length="65" mass="7230">MDFVIFENVKDIKGFGGDANGHREVHRLDDVVAADVRRGEAAARPLLLAPQHTGKESTRHPEPER</sequence>
<feature type="region of interest" description="Disordered" evidence="1">
    <location>
        <begin position="42"/>
        <end position="65"/>
    </location>
</feature>
<feature type="compositionally biased region" description="Basic and acidic residues" evidence="1">
    <location>
        <begin position="53"/>
        <end position="65"/>
    </location>
</feature>